<dbReference type="Proteomes" id="UP000823201">
    <property type="component" value="Unassembled WGS sequence"/>
</dbReference>
<gene>
    <name evidence="1" type="ORF">JOC27_001491</name>
</gene>
<proteinExistence type="predicted"/>
<sequence>MGAGVLLALLVSSNRFDCSSILIPKDLVEEISDGLRRFQPDV</sequence>
<name>A0ABS2Q8C3_9BACL</name>
<reference evidence="1 2" key="1">
    <citation type="submission" date="2021-01" db="EMBL/GenBank/DDBJ databases">
        <title>Genomic Encyclopedia of Type Strains, Phase IV (KMG-IV): sequencing the most valuable type-strain genomes for metagenomic binning, comparative biology and taxonomic classification.</title>
        <authorList>
            <person name="Goeker M."/>
        </authorList>
    </citation>
    <scope>NUCLEOTIDE SEQUENCE [LARGE SCALE GENOMIC DNA]</scope>
    <source>
        <strain evidence="1 2">DSM 100968</strain>
    </source>
</reference>
<protein>
    <submittedName>
        <fullName evidence="1">Uncharacterized protein</fullName>
    </submittedName>
</protein>
<dbReference type="EMBL" id="JAFBEV010000011">
    <property type="protein sequence ID" value="MBM7658039.1"/>
    <property type="molecule type" value="Genomic_DNA"/>
</dbReference>
<comment type="caution">
    <text evidence="1">The sequence shown here is derived from an EMBL/GenBank/DDBJ whole genome shotgun (WGS) entry which is preliminary data.</text>
</comment>
<evidence type="ECO:0000313" key="2">
    <source>
        <dbReference type="Proteomes" id="UP000823201"/>
    </source>
</evidence>
<organism evidence="1 2">
    <name type="scientific">Sporolactobacillus spathodeae</name>
    <dbReference type="NCBI Taxonomy" id="1465502"/>
    <lineage>
        <taxon>Bacteria</taxon>
        <taxon>Bacillati</taxon>
        <taxon>Bacillota</taxon>
        <taxon>Bacilli</taxon>
        <taxon>Bacillales</taxon>
        <taxon>Sporolactobacillaceae</taxon>
        <taxon>Sporolactobacillus</taxon>
    </lineage>
</organism>
<keyword evidence="2" id="KW-1185">Reference proteome</keyword>
<evidence type="ECO:0000313" key="1">
    <source>
        <dbReference type="EMBL" id="MBM7658039.1"/>
    </source>
</evidence>
<accession>A0ABS2Q8C3</accession>